<gene>
    <name evidence="11" type="ORF">PENTCL1PPCAC_85</name>
</gene>
<evidence type="ECO:0000256" key="2">
    <source>
        <dbReference type="ARBA" id="ARBA00005498"/>
    </source>
</evidence>
<evidence type="ECO:0000256" key="3">
    <source>
        <dbReference type="ARBA" id="ARBA00022454"/>
    </source>
</evidence>
<reference evidence="11" key="1">
    <citation type="submission" date="2023-10" db="EMBL/GenBank/DDBJ databases">
        <title>Genome assembly of Pristionchus species.</title>
        <authorList>
            <person name="Yoshida K."/>
            <person name="Sommer R.J."/>
        </authorList>
    </citation>
    <scope>NUCLEOTIDE SEQUENCE</scope>
    <source>
        <strain evidence="11">RS0144</strain>
    </source>
</reference>
<proteinExistence type="inferred from homology"/>
<feature type="non-terminal residue" evidence="11">
    <location>
        <position position="1"/>
    </location>
</feature>
<dbReference type="EMBL" id="BTSX01000001">
    <property type="protein sequence ID" value="GMS77910.1"/>
    <property type="molecule type" value="Genomic_DNA"/>
</dbReference>
<dbReference type="GO" id="GO:0051301">
    <property type="term" value="P:cell division"/>
    <property type="evidence" value="ECO:0007669"/>
    <property type="project" value="UniProtKB-KW"/>
</dbReference>
<dbReference type="InterPro" id="IPR038275">
    <property type="entry name" value="Nuf2_N_sf"/>
</dbReference>
<feature type="coiled-coil region" evidence="9">
    <location>
        <begin position="273"/>
        <end position="303"/>
    </location>
</feature>
<dbReference type="Gene3D" id="1.10.418.60">
    <property type="entry name" value="Ncd80 complex, Nuf2 subunit"/>
    <property type="match status" value="1"/>
</dbReference>
<evidence type="ECO:0000256" key="1">
    <source>
        <dbReference type="ARBA" id="ARBA00004584"/>
    </source>
</evidence>
<protein>
    <recommendedName>
        <fullName evidence="10">Kinetochore protein Nuf2 N-terminal domain-containing protein</fullName>
    </recommendedName>
</protein>
<keyword evidence="12" id="KW-1185">Reference proteome</keyword>
<dbReference type="AlphaFoldDB" id="A0AAV5SCP4"/>
<evidence type="ECO:0000313" key="12">
    <source>
        <dbReference type="Proteomes" id="UP001432027"/>
    </source>
</evidence>
<sequence length="478" mass="55335">LVQYTPAFQLAQIDMDLLEKLAFLEIPLTINDLNKPEPAIVQRLYRSLLVKCFGIPELSLSQPDFKWVTADMQNDPDLFNRSESFILVTRIIQSILNDYTNLSEDSPQFGIGALIDPKPRETKQYLNQLVTIAKLKQASRQYYVDEEARIQAQINEADELEARAIEMEKRLARLKAERAARLGLDKQLHETKEKREARVHELNRAAEQKEQATDQMTEQLARMITAQASKEQEQAALKRKASELDYDIIEDPEMLKNEVEELRVRKVDQRSVLNNETRECGELEKREEKCREAERQMGSFEGDLSAAAKMVGRLDLAVREMNEKKAVLDEKTELLKSKKDGVENKREEREVFRQRHEEEKREMKKRLETLAGQIADVRAECERLKSEEGAVKKSVTEARQKLTRLRNEKNTMVSEMTSYTQLRMCLLQQLEAKMAEKQTFLRTLESAYNEGKENLENAMTTTDLDVSVTTTQTMQLLD</sequence>
<evidence type="ECO:0000313" key="11">
    <source>
        <dbReference type="EMBL" id="GMS77910.1"/>
    </source>
</evidence>
<feature type="coiled-coil region" evidence="9">
    <location>
        <begin position="143"/>
        <end position="222"/>
    </location>
</feature>
<keyword evidence="3" id="KW-0158">Chromosome</keyword>
<feature type="coiled-coil region" evidence="9">
    <location>
        <begin position="328"/>
        <end position="461"/>
    </location>
</feature>
<evidence type="ECO:0000256" key="6">
    <source>
        <dbReference type="ARBA" id="ARBA00023054"/>
    </source>
</evidence>
<accession>A0AAV5SCP4</accession>
<comment type="caution">
    <text evidence="11">The sequence shown here is derived from an EMBL/GenBank/DDBJ whole genome shotgun (WGS) entry which is preliminary data.</text>
</comment>
<dbReference type="Pfam" id="PF03800">
    <property type="entry name" value="Nuf2"/>
    <property type="match status" value="1"/>
</dbReference>
<keyword evidence="8" id="KW-0137">Centromere</keyword>
<evidence type="ECO:0000256" key="5">
    <source>
        <dbReference type="ARBA" id="ARBA00022776"/>
    </source>
</evidence>
<keyword evidence="7" id="KW-0131">Cell cycle</keyword>
<comment type="subcellular location">
    <subcellularLocation>
        <location evidence="1">Chromosome</location>
        <location evidence="1">Centromere</location>
    </subcellularLocation>
</comment>
<feature type="domain" description="Kinetochore protein Nuf2 N-terminal" evidence="10">
    <location>
        <begin position="16"/>
        <end position="140"/>
    </location>
</feature>
<organism evidence="11 12">
    <name type="scientific">Pristionchus entomophagus</name>
    <dbReference type="NCBI Taxonomy" id="358040"/>
    <lineage>
        <taxon>Eukaryota</taxon>
        <taxon>Metazoa</taxon>
        <taxon>Ecdysozoa</taxon>
        <taxon>Nematoda</taxon>
        <taxon>Chromadorea</taxon>
        <taxon>Rhabditida</taxon>
        <taxon>Rhabditina</taxon>
        <taxon>Diplogasteromorpha</taxon>
        <taxon>Diplogasteroidea</taxon>
        <taxon>Neodiplogasteridae</taxon>
        <taxon>Pristionchus</taxon>
    </lineage>
</organism>
<evidence type="ECO:0000256" key="4">
    <source>
        <dbReference type="ARBA" id="ARBA00022618"/>
    </source>
</evidence>
<dbReference type="Proteomes" id="UP001432027">
    <property type="component" value="Unassembled WGS sequence"/>
</dbReference>
<keyword evidence="6 9" id="KW-0175">Coiled coil</keyword>
<name>A0AAV5SCP4_9BILA</name>
<evidence type="ECO:0000256" key="7">
    <source>
        <dbReference type="ARBA" id="ARBA00023306"/>
    </source>
</evidence>
<comment type="similarity">
    <text evidence="2">Belongs to the NUF2 family.</text>
</comment>
<evidence type="ECO:0000259" key="10">
    <source>
        <dbReference type="Pfam" id="PF03800"/>
    </source>
</evidence>
<dbReference type="InterPro" id="IPR005549">
    <property type="entry name" value="Kinetochore_Nuf2_N"/>
</dbReference>
<keyword evidence="4" id="KW-0132">Cell division</keyword>
<evidence type="ECO:0000256" key="8">
    <source>
        <dbReference type="ARBA" id="ARBA00023328"/>
    </source>
</evidence>
<evidence type="ECO:0000256" key="9">
    <source>
        <dbReference type="SAM" id="Coils"/>
    </source>
</evidence>
<keyword evidence="5" id="KW-0498">Mitosis</keyword>
<dbReference type="GO" id="GO:0031262">
    <property type="term" value="C:Ndc80 complex"/>
    <property type="evidence" value="ECO:0007669"/>
    <property type="project" value="InterPro"/>
</dbReference>